<dbReference type="Proteomes" id="UP000758701">
    <property type="component" value="Unassembled WGS sequence"/>
</dbReference>
<evidence type="ECO:0000256" key="1">
    <source>
        <dbReference type="ARBA" id="ARBA00005254"/>
    </source>
</evidence>
<evidence type="ECO:0000256" key="4">
    <source>
        <dbReference type="SAM" id="MobiDB-lite"/>
    </source>
</evidence>
<evidence type="ECO:0000256" key="3">
    <source>
        <dbReference type="ARBA" id="ARBA00023239"/>
    </source>
</evidence>
<dbReference type="Pfam" id="PF00378">
    <property type="entry name" value="ECH_1"/>
    <property type="match status" value="1"/>
</dbReference>
<gene>
    <name evidence="5" type="ORF">KVH32_03800</name>
</gene>
<evidence type="ECO:0000256" key="2">
    <source>
        <dbReference type="ARBA" id="ARBA00023098"/>
    </source>
</evidence>
<keyword evidence="3" id="KW-0456">Lyase</keyword>
<organism evidence="5 6">
    <name type="scientific">Streptomyces olivaceus</name>
    <dbReference type="NCBI Taxonomy" id="47716"/>
    <lineage>
        <taxon>Bacteria</taxon>
        <taxon>Bacillati</taxon>
        <taxon>Actinomycetota</taxon>
        <taxon>Actinomycetes</taxon>
        <taxon>Kitasatosporales</taxon>
        <taxon>Streptomycetaceae</taxon>
        <taxon>Streptomyces</taxon>
    </lineage>
</organism>
<proteinExistence type="inferred from homology"/>
<protein>
    <submittedName>
        <fullName evidence="5">Enoyl-CoA hydratase/isomerase family protein</fullName>
    </submittedName>
</protein>
<dbReference type="EMBL" id="JAHSTP010000001">
    <property type="protein sequence ID" value="MBZ6150292.1"/>
    <property type="molecule type" value="Genomic_DNA"/>
</dbReference>
<keyword evidence="2" id="KW-0443">Lipid metabolism</keyword>
<dbReference type="PANTHER" id="PTHR11941:SF169">
    <property type="entry name" value="(7AS)-7A-METHYL-1,5-DIOXO-2,3,5,6,7,7A-HEXAHYDRO-1H-INDENE-CARBOXYL-COA HYDROLASE"/>
    <property type="match status" value="1"/>
</dbReference>
<dbReference type="CDD" id="cd06558">
    <property type="entry name" value="crotonase-like"/>
    <property type="match status" value="1"/>
</dbReference>
<feature type="compositionally biased region" description="Gly residues" evidence="4">
    <location>
        <begin position="266"/>
        <end position="284"/>
    </location>
</feature>
<evidence type="ECO:0000313" key="6">
    <source>
        <dbReference type="Proteomes" id="UP000758701"/>
    </source>
</evidence>
<sequence length="298" mass="31480">MADAEAPGAGTPDAETVRVRCDVADGVARVRLARPRARNAVDLEMCLRLRDVFEDLDADDDVRVVLLSAEGPAFCAGADLKERAGRDAAWVRRRRQASFAAYDAVERCRRPVVALVHGAVVGSGGEITLAADFAVAAEDTTFRFPEAHWGTVGATQRLQRVIGRRRAKELLFTNRVMPADEAADLGVVTRVVPGDRLARAGEEIAASIAGAPPLAMALTKRAVDLGGETDLDRGIRIEMAAIEQCLADGGWREGVDRFARRRDGGRGGTGGPGGTDGAGSTDGHGGTDGHGSTEEEEK</sequence>
<reference evidence="5 6" key="1">
    <citation type="submission" date="2021-06" db="EMBL/GenBank/DDBJ databases">
        <title>Ecological speciation of a Streptomyces species isolated from different habitats and geographic origins.</title>
        <authorList>
            <person name="Wang J."/>
        </authorList>
    </citation>
    <scope>NUCLEOTIDE SEQUENCE [LARGE SCALE GENOMIC DNA]</scope>
    <source>
        <strain evidence="5 6">FXJ8.012</strain>
    </source>
</reference>
<feature type="compositionally biased region" description="Basic and acidic residues" evidence="4">
    <location>
        <begin position="285"/>
        <end position="298"/>
    </location>
</feature>
<name>A0ABS7VX58_STROV</name>
<dbReference type="RefSeq" id="WP_224289692.1">
    <property type="nucleotide sequence ID" value="NZ_JAHSST010000001.1"/>
</dbReference>
<dbReference type="SUPFAM" id="SSF52096">
    <property type="entry name" value="ClpP/crotonase"/>
    <property type="match status" value="1"/>
</dbReference>
<comment type="caution">
    <text evidence="5">The sequence shown here is derived from an EMBL/GenBank/DDBJ whole genome shotgun (WGS) entry which is preliminary data.</text>
</comment>
<dbReference type="PANTHER" id="PTHR11941">
    <property type="entry name" value="ENOYL-COA HYDRATASE-RELATED"/>
    <property type="match status" value="1"/>
</dbReference>
<feature type="region of interest" description="Disordered" evidence="4">
    <location>
        <begin position="258"/>
        <end position="298"/>
    </location>
</feature>
<dbReference type="InterPro" id="IPR029045">
    <property type="entry name" value="ClpP/crotonase-like_dom_sf"/>
</dbReference>
<keyword evidence="6" id="KW-1185">Reference proteome</keyword>
<dbReference type="Gene3D" id="3.90.226.10">
    <property type="entry name" value="2-enoyl-CoA Hydratase, Chain A, domain 1"/>
    <property type="match status" value="1"/>
</dbReference>
<comment type="similarity">
    <text evidence="1">Belongs to the enoyl-CoA hydratase/isomerase family.</text>
</comment>
<accession>A0ABS7VX58</accession>
<evidence type="ECO:0000313" key="5">
    <source>
        <dbReference type="EMBL" id="MBZ6150292.1"/>
    </source>
</evidence>
<dbReference type="InterPro" id="IPR001753">
    <property type="entry name" value="Enoyl-CoA_hydra/iso"/>
</dbReference>